<dbReference type="OrthoDB" id="46396at2759"/>
<feature type="transmembrane region" description="Helical" evidence="8">
    <location>
        <begin position="233"/>
        <end position="256"/>
    </location>
</feature>
<feature type="transmembrane region" description="Helical" evidence="8">
    <location>
        <begin position="298"/>
        <end position="319"/>
    </location>
</feature>
<name>A0A6A7C4Q5_9PEZI</name>
<evidence type="ECO:0000256" key="5">
    <source>
        <dbReference type="ARBA" id="ARBA00022989"/>
    </source>
</evidence>
<dbReference type="GO" id="GO:0015205">
    <property type="term" value="F:nucleobase transmembrane transporter activity"/>
    <property type="evidence" value="ECO:0007669"/>
    <property type="project" value="TreeGrafter"/>
</dbReference>
<keyword evidence="10" id="KW-1185">Reference proteome</keyword>
<dbReference type="Gene3D" id="1.20.1250.20">
    <property type="entry name" value="MFS general substrate transporter like domains"/>
    <property type="match status" value="1"/>
</dbReference>
<dbReference type="GO" id="GO:0000329">
    <property type="term" value="C:fungal-type vacuole membrane"/>
    <property type="evidence" value="ECO:0007669"/>
    <property type="project" value="TreeGrafter"/>
</dbReference>
<proteinExistence type="inferred from homology"/>
<dbReference type="PANTHER" id="PTHR10332:SF88">
    <property type="entry name" value="EQUILIBRATIVE NUCLEOSIDE TRANSPORTER 1, ISOFORM A"/>
    <property type="match status" value="1"/>
</dbReference>
<feature type="compositionally biased region" description="Polar residues" evidence="7">
    <location>
        <begin position="30"/>
        <end position="40"/>
    </location>
</feature>
<feature type="transmembrane region" description="Helical" evidence="8">
    <location>
        <begin position="132"/>
        <end position="155"/>
    </location>
</feature>
<feature type="transmembrane region" description="Helical" evidence="8">
    <location>
        <begin position="161"/>
        <end position="187"/>
    </location>
</feature>
<evidence type="ECO:0000256" key="2">
    <source>
        <dbReference type="ARBA" id="ARBA00007965"/>
    </source>
</evidence>
<comment type="similarity">
    <text evidence="2">Belongs to the SLC29A/ENT transporter (TC 2.A.57) family.</text>
</comment>
<evidence type="ECO:0000256" key="7">
    <source>
        <dbReference type="SAM" id="MobiDB-lite"/>
    </source>
</evidence>
<dbReference type="EMBL" id="MU005966">
    <property type="protein sequence ID" value="KAF2862454.1"/>
    <property type="molecule type" value="Genomic_DNA"/>
</dbReference>
<evidence type="ECO:0000313" key="9">
    <source>
        <dbReference type="EMBL" id="KAF2862454.1"/>
    </source>
</evidence>
<reference evidence="9" key="1">
    <citation type="journal article" date="2020" name="Stud. Mycol.">
        <title>101 Dothideomycetes genomes: a test case for predicting lifestyles and emergence of pathogens.</title>
        <authorList>
            <person name="Haridas S."/>
            <person name="Albert R."/>
            <person name="Binder M."/>
            <person name="Bloem J."/>
            <person name="Labutti K."/>
            <person name="Salamov A."/>
            <person name="Andreopoulos B."/>
            <person name="Baker S."/>
            <person name="Barry K."/>
            <person name="Bills G."/>
            <person name="Bluhm B."/>
            <person name="Cannon C."/>
            <person name="Castanera R."/>
            <person name="Culley D."/>
            <person name="Daum C."/>
            <person name="Ezra D."/>
            <person name="Gonzalez J."/>
            <person name="Henrissat B."/>
            <person name="Kuo A."/>
            <person name="Liang C."/>
            <person name="Lipzen A."/>
            <person name="Lutzoni F."/>
            <person name="Magnuson J."/>
            <person name="Mondo S."/>
            <person name="Nolan M."/>
            <person name="Ohm R."/>
            <person name="Pangilinan J."/>
            <person name="Park H.-J."/>
            <person name="Ramirez L."/>
            <person name="Alfaro M."/>
            <person name="Sun H."/>
            <person name="Tritt A."/>
            <person name="Yoshinaga Y."/>
            <person name="Zwiers L.-H."/>
            <person name="Turgeon B."/>
            <person name="Goodwin S."/>
            <person name="Spatafora J."/>
            <person name="Crous P."/>
            <person name="Grigoriev I."/>
        </authorList>
    </citation>
    <scope>NUCLEOTIDE SEQUENCE</scope>
    <source>
        <strain evidence="9">CBS 480.64</strain>
    </source>
</reference>
<feature type="transmembrane region" description="Helical" evidence="8">
    <location>
        <begin position="331"/>
        <end position="350"/>
    </location>
</feature>
<dbReference type="PIRSF" id="PIRSF016379">
    <property type="entry name" value="ENT"/>
    <property type="match status" value="1"/>
</dbReference>
<feature type="transmembrane region" description="Helical" evidence="8">
    <location>
        <begin position="51"/>
        <end position="75"/>
    </location>
</feature>
<gene>
    <name evidence="9" type="ORF">K470DRAFT_256086</name>
</gene>
<dbReference type="Pfam" id="PF01733">
    <property type="entry name" value="Nucleoside_tran"/>
    <property type="match status" value="1"/>
</dbReference>
<evidence type="ECO:0000256" key="3">
    <source>
        <dbReference type="ARBA" id="ARBA00022448"/>
    </source>
</evidence>
<evidence type="ECO:0000313" key="10">
    <source>
        <dbReference type="Proteomes" id="UP000799421"/>
    </source>
</evidence>
<keyword evidence="6 8" id="KW-0472">Membrane</keyword>
<dbReference type="GO" id="GO:0034257">
    <property type="term" value="F:nicotinamide riboside transmembrane transporter activity"/>
    <property type="evidence" value="ECO:0007669"/>
    <property type="project" value="TreeGrafter"/>
</dbReference>
<dbReference type="PRINTS" id="PR01130">
    <property type="entry name" value="DERENTRNSPRT"/>
</dbReference>
<feature type="region of interest" description="Disordered" evidence="7">
    <location>
        <begin position="15"/>
        <end position="40"/>
    </location>
</feature>
<evidence type="ECO:0000256" key="6">
    <source>
        <dbReference type="ARBA" id="ARBA00023136"/>
    </source>
</evidence>
<organism evidence="9 10">
    <name type="scientific">Piedraia hortae CBS 480.64</name>
    <dbReference type="NCBI Taxonomy" id="1314780"/>
    <lineage>
        <taxon>Eukaryota</taxon>
        <taxon>Fungi</taxon>
        <taxon>Dikarya</taxon>
        <taxon>Ascomycota</taxon>
        <taxon>Pezizomycotina</taxon>
        <taxon>Dothideomycetes</taxon>
        <taxon>Dothideomycetidae</taxon>
        <taxon>Capnodiales</taxon>
        <taxon>Piedraiaceae</taxon>
        <taxon>Piedraia</taxon>
    </lineage>
</organism>
<feature type="transmembrane region" description="Helical" evidence="8">
    <location>
        <begin position="439"/>
        <end position="463"/>
    </location>
</feature>
<keyword evidence="5 8" id="KW-1133">Transmembrane helix</keyword>
<evidence type="ECO:0000256" key="8">
    <source>
        <dbReference type="SAM" id="Phobius"/>
    </source>
</evidence>
<accession>A0A6A7C4Q5</accession>
<dbReference type="SUPFAM" id="SSF103473">
    <property type="entry name" value="MFS general substrate transporter"/>
    <property type="match status" value="1"/>
</dbReference>
<feature type="transmembrane region" description="Helical" evidence="8">
    <location>
        <begin position="402"/>
        <end position="427"/>
    </location>
</feature>
<feature type="transmembrane region" description="Helical" evidence="8">
    <location>
        <begin position="87"/>
        <end position="111"/>
    </location>
</feature>
<feature type="transmembrane region" description="Helical" evidence="8">
    <location>
        <begin position="370"/>
        <end position="390"/>
    </location>
</feature>
<comment type="subcellular location">
    <subcellularLocation>
        <location evidence="1">Membrane</location>
        <topology evidence="1">Multi-pass membrane protein</topology>
    </subcellularLocation>
</comment>
<dbReference type="AlphaFoldDB" id="A0A6A7C4Q5"/>
<dbReference type="PANTHER" id="PTHR10332">
    <property type="entry name" value="EQUILIBRATIVE NUCLEOSIDE TRANSPORTER"/>
    <property type="match status" value="1"/>
</dbReference>
<dbReference type="Proteomes" id="UP000799421">
    <property type="component" value="Unassembled WGS sequence"/>
</dbReference>
<evidence type="ECO:0000256" key="4">
    <source>
        <dbReference type="ARBA" id="ARBA00022692"/>
    </source>
</evidence>
<protein>
    <submittedName>
        <fullName evidence="9">Nucleoside transporter family</fullName>
    </submittedName>
</protein>
<sequence>MDRLRKLFAQDEVGYEPINTGTGPTEHESLPSTPSSSTKEVGSFRSAKVGYAIYLLMGVSMLWAWNMFLAAGPYFRKRFRTSDWILVHFQAVETSVSTIINLVAVIALTFFQSTETGGTKSETFKFSYVQRIFASLVLNALVFLFLSFATLPVFALGAESYFSFLICMVLLASLATGLCQNGLFAYVSGYSNGVREVYTQAIMAGQAVAGVLPAIVEICTAASRRNTKGSGKVLAYFATAVGVEVAAFFGFAYLLLSTHKAHDEDADANTPTMDGEVENEESAEVTSHVPIFVLWRKLSLPATAIFLTFGITMVFPVFTERIHSNNAAQEWFFAPPEIFIPLAYLFWNTGDLLGRLFAPFCADRFIPHPGSLLLLAASRIVFVGLYLLCNIRGHGAVVKSDFFYLVVVQALFGASNGFLGALCMMGVGTWVGREERSAAGAFMSLAMVVGLASGSLTSFAFAAS</sequence>
<dbReference type="InterPro" id="IPR036259">
    <property type="entry name" value="MFS_trans_sf"/>
</dbReference>
<keyword evidence="3" id="KW-0813">Transport</keyword>
<dbReference type="InterPro" id="IPR002259">
    <property type="entry name" value="Eqnu_transpt"/>
</dbReference>
<evidence type="ECO:0000256" key="1">
    <source>
        <dbReference type="ARBA" id="ARBA00004141"/>
    </source>
</evidence>
<dbReference type="GO" id="GO:0005886">
    <property type="term" value="C:plasma membrane"/>
    <property type="evidence" value="ECO:0007669"/>
    <property type="project" value="TreeGrafter"/>
</dbReference>
<keyword evidence="4 8" id="KW-0812">Transmembrane</keyword>